<dbReference type="STRING" id="1805029.AUK42_01560"/>
<accession>A0A1J5GL31</accession>
<feature type="transmembrane region" description="Helical" evidence="1">
    <location>
        <begin position="56"/>
        <end position="80"/>
    </location>
</feature>
<reference evidence="6 7" key="2">
    <citation type="submission" date="2017-09" db="EMBL/GenBank/DDBJ databases">
        <title>Depth-based differentiation of microbial function through sediment-hosted aquifers and enrichment of novel symbionts in the deep terrestrial subsurface.</title>
        <authorList>
            <person name="Probst A.J."/>
            <person name="Ladd B."/>
            <person name="Jarett J.K."/>
            <person name="Geller-Mcgrath D.E."/>
            <person name="Sieber C.M."/>
            <person name="Emerson J.B."/>
            <person name="Anantharaman K."/>
            <person name="Thomas B.C."/>
            <person name="Malmstrom R."/>
            <person name="Stieglmeier M."/>
            <person name="Klingl A."/>
            <person name="Woyke T."/>
            <person name="Ryan C.M."/>
            <person name="Banfield J.F."/>
        </authorList>
    </citation>
    <scope>NUCLEOTIDE SEQUENCE [LARGE SCALE GENOMIC DNA]</scope>
    <source>
        <strain evidence="4">CG_4_9_14_3_um_filter_33_16</strain>
    </source>
</reference>
<evidence type="ECO:0000313" key="5">
    <source>
        <dbReference type="Proteomes" id="UP000182763"/>
    </source>
</evidence>
<feature type="transmembrane region" description="Helical" evidence="1">
    <location>
        <begin position="175"/>
        <end position="200"/>
    </location>
</feature>
<feature type="transmembrane region" description="Helical" evidence="1">
    <location>
        <begin position="18"/>
        <end position="36"/>
    </location>
</feature>
<feature type="transmembrane region" description="Helical" evidence="1">
    <location>
        <begin position="212"/>
        <end position="231"/>
    </location>
</feature>
<feature type="transmembrane region" description="Helical" evidence="1">
    <location>
        <begin position="237"/>
        <end position="255"/>
    </location>
</feature>
<protein>
    <submittedName>
        <fullName evidence="2">Uncharacterized protein</fullName>
    </submittedName>
</protein>
<comment type="caution">
    <text evidence="2">The sequence shown here is derived from an EMBL/GenBank/DDBJ whole genome shotgun (WGS) entry which is preliminary data.</text>
</comment>
<accession>A0A2M7KB23</accession>
<accession>A0A2M8C9X3</accession>
<keyword evidence="1" id="KW-1133">Transmembrane helix</keyword>
<gene>
    <name evidence="2" type="ORF">AUK42_01560</name>
    <name evidence="4" type="ORF">CO097_06910</name>
    <name evidence="3" type="ORF">COZ58_00400</name>
</gene>
<evidence type="ECO:0000313" key="3">
    <source>
        <dbReference type="EMBL" id="PIX35333.1"/>
    </source>
</evidence>
<dbReference type="Proteomes" id="UP000228560">
    <property type="component" value="Unassembled WGS sequence"/>
</dbReference>
<evidence type="ECO:0000313" key="2">
    <source>
        <dbReference type="EMBL" id="OIP72972.1"/>
    </source>
</evidence>
<dbReference type="EMBL" id="MNYY01000036">
    <property type="protein sequence ID" value="OIP72972.1"/>
    <property type="molecule type" value="Genomic_DNA"/>
</dbReference>
<evidence type="ECO:0000313" key="6">
    <source>
        <dbReference type="Proteomes" id="UP000228560"/>
    </source>
</evidence>
<dbReference type="AlphaFoldDB" id="A0A1J5GL31"/>
<name>A0A1J5GL31_9BACT</name>
<reference evidence="3" key="3">
    <citation type="submission" date="2017-09" db="EMBL/GenBank/DDBJ databases">
        <title>Depth-based differentiation of microbial function through sediment-hosted aquifers and enrichment of novel symbionts in the deep terrestrial subsurface.</title>
        <authorList>
            <person name="Probst A.J."/>
            <person name="Ladd B."/>
            <person name="Jarett J.K."/>
            <person name="Geller-Mcgrath D.E."/>
            <person name="Sieber C.M.K."/>
            <person name="Emerson J.B."/>
            <person name="Anantharaman K."/>
            <person name="Thomas B.C."/>
            <person name="Malmstrom R."/>
            <person name="Stieglmeier M."/>
            <person name="Klingl A."/>
            <person name="Woyke T."/>
            <person name="Ryan C.M."/>
            <person name="Banfield J.F."/>
        </authorList>
    </citation>
    <scope>NUCLEOTIDE SEQUENCE</scope>
    <source>
        <strain evidence="3">CG_4_8_14_3_um_filter_34_18</strain>
    </source>
</reference>
<evidence type="ECO:0000313" key="7">
    <source>
        <dbReference type="Proteomes" id="UP000231493"/>
    </source>
</evidence>
<feature type="transmembrane region" description="Helical" evidence="1">
    <location>
        <begin position="113"/>
        <end position="135"/>
    </location>
</feature>
<reference evidence="2 5" key="1">
    <citation type="journal article" date="2016" name="Environ. Microbiol.">
        <title>Genomic resolution of a cold subsurface aquifer community provides metabolic insights for novel microbes adapted to high CO concentrations.</title>
        <authorList>
            <person name="Probst A.J."/>
            <person name="Castelle C.J."/>
            <person name="Singh A."/>
            <person name="Brown C.T."/>
            <person name="Anantharaman K."/>
            <person name="Sharon I."/>
            <person name="Hug L.A."/>
            <person name="Burstein D."/>
            <person name="Emerson J.B."/>
            <person name="Thomas B.C."/>
            <person name="Banfield J.F."/>
        </authorList>
    </citation>
    <scope>NUCLEOTIDE SEQUENCE [LARGE SCALE GENOMIC DNA]</scope>
    <source>
        <strain evidence="2">CG2_30_33_13</strain>
    </source>
</reference>
<dbReference type="EMBL" id="PFTV01000174">
    <property type="protein sequence ID" value="PJB55854.1"/>
    <property type="molecule type" value="Genomic_DNA"/>
</dbReference>
<dbReference type="Proteomes" id="UP000231493">
    <property type="component" value="Unassembled WGS sequence"/>
</dbReference>
<dbReference type="EMBL" id="PFIP01000010">
    <property type="protein sequence ID" value="PIX35333.1"/>
    <property type="molecule type" value="Genomic_DNA"/>
</dbReference>
<proteinExistence type="predicted"/>
<organism evidence="2 5">
    <name type="scientific">Candidatus Infernicultor aquiphilus</name>
    <dbReference type="NCBI Taxonomy" id="1805029"/>
    <lineage>
        <taxon>Bacteria</taxon>
        <taxon>Pseudomonadati</taxon>
        <taxon>Atribacterota</taxon>
        <taxon>Candidatus Phoenicimicrobiia</taxon>
        <taxon>Candidatus Pheonicimicrobiales</taxon>
        <taxon>Candidatus Phoenicimicrobiaceae</taxon>
        <taxon>Candidatus Infernicultor</taxon>
    </lineage>
</organism>
<sequence length="264" mass="30721">MINLIDFKTKLESLTSKWWLYLILGFLFFLPSYSAIKYPTTEIPKVIVEVLKNPIIYSYPIIFPALKILMLIMVLGIFLSHIWINRIFAFFTSVLLLAVSLFQNSAFTNDYGFVLLTGNCILQLVVVISWLWEVLSPENVYPKPRDFQWKWILVPVVFLSYWFPMDNAANPDFSIISLFTNGAMLTYCMVTPILLFLLIAAYPRVNVVTFRITRFVGLLFGGMNMINWFILNREFCWLGVLHLPLFLLAILALFLKTKNMEKIE</sequence>
<feature type="transmembrane region" description="Helical" evidence="1">
    <location>
        <begin position="87"/>
        <end position="107"/>
    </location>
</feature>
<evidence type="ECO:0000256" key="1">
    <source>
        <dbReference type="SAM" id="Phobius"/>
    </source>
</evidence>
<feature type="transmembrane region" description="Helical" evidence="1">
    <location>
        <begin position="147"/>
        <end position="163"/>
    </location>
</feature>
<keyword evidence="1" id="KW-0472">Membrane</keyword>
<evidence type="ECO:0000313" key="4">
    <source>
        <dbReference type="EMBL" id="PJB55854.1"/>
    </source>
</evidence>
<keyword evidence="1" id="KW-0812">Transmembrane</keyword>
<dbReference type="Proteomes" id="UP000182763">
    <property type="component" value="Unassembled WGS sequence"/>
</dbReference>